<feature type="active site" evidence="8">
    <location>
        <position position="131"/>
    </location>
</feature>
<evidence type="ECO:0000313" key="9">
    <source>
        <dbReference type="EMBL" id="CDW77532.1"/>
    </source>
</evidence>
<keyword evidence="5" id="KW-0808">Transferase</keyword>
<accession>A0A078A7K1</accession>
<dbReference type="OrthoDB" id="10264242at2759"/>
<dbReference type="GO" id="GO:0015068">
    <property type="term" value="F:glycine amidinotransferase activity"/>
    <property type="evidence" value="ECO:0007669"/>
    <property type="project" value="UniProtKB-EC"/>
</dbReference>
<evidence type="ECO:0000256" key="3">
    <source>
        <dbReference type="ARBA" id="ARBA00012351"/>
    </source>
</evidence>
<proteinExistence type="inferred from homology"/>
<organism evidence="9 10">
    <name type="scientific">Stylonychia lemnae</name>
    <name type="common">Ciliate</name>
    <dbReference type="NCBI Taxonomy" id="5949"/>
    <lineage>
        <taxon>Eukaryota</taxon>
        <taxon>Sar</taxon>
        <taxon>Alveolata</taxon>
        <taxon>Ciliophora</taxon>
        <taxon>Intramacronucleata</taxon>
        <taxon>Spirotrichea</taxon>
        <taxon>Stichotrichia</taxon>
        <taxon>Sporadotrichida</taxon>
        <taxon>Oxytrichidae</taxon>
        <taxon>Stylonychinae</taxon>
        <taxon>Stylonychia</taxon>
    </lineage>
</organism>
<dbReference type="PANTHER" id="PTHR10488">
    <property type="entry name" value="GLYCINE AMIDINOTRANSFERASE, MITOCHONDRIAL"/>
    <property type="match status" value="1"/>
</dbReference>
<dbReference type="SUPFAM" id="SSF55909">
    <property type="entry name" value="Pentein"/>
    <property type="match status" value="1"/>
</dbReference>
<evidence type="ECO:0000256" key="1">
    <source>
        <dbReference type="ARBA" id="ARBA00004858"/>
    </source>
</evidence>
<evidence type="ECO:0000256" key="2">
    <source>
        <dbReference type="ARBA" id="ARBA00006943"/>
    </source>
</evidence>
<dbReference type="AlphaFoldDB" id="A0A078A7K1"/>
<evidence type="ECO:0000256" key="7">
    <source>
        <dbReference type="ARBA" id="ARBA00033346"/>
    </source>
</evidence>
<dbReference type="EMBL" id="CCKQ01006240">
    <property type="protein sequence ID" value="CDW77532.1"/>
    <property type="molecule type" value="Genomic_DNA"/>
</dbReference>
<sequence>MDQQRYSLEQYFEELSDKQNTLLPRPDAYGTLKLQEKINIFTEFEPVKAIVLGCMSDTSRLPSNEPLLVANKDQDLKACQQYPAKICARAREIANEVARKLVERGIEVRALGSKWYKSWVEGYSIDKPLWDAANLIRVGLDIIFLISLGGTESGYQNFKNFMLQRYNGLVRVHPTRVYQGFHIDTTFTTIGYSKILKKYILLANSDRTNPTNIPAIFRGKNWVVLNSPAMIDMGYEPGFQIATPSLGQNILVLNPNLVLIDEYQKPLIEVLQFYGIESLTVKHEIGRSVAGGFHCMANDYSREETIDFEKILGTPIDQLSAEEKAGYFDPVLLNFLQSNGDIEHWEEIANQNAIFPEYLTEHLSFEEKEVLARDHREQIESAKIGVKQFN</sequence>
<dbReference type="EC" id="2.1.4.1" evidence="3"/>
<dbReference type="InterPro" id="IPR033195">
    <property type="entry name" value="AmidinoTrfase"/>
</dbReference>
<evidence type="ECO:0000256" key="6">
    <source>
        <dbReference type="ARBA" id="ARBA00031403"/>
    </source>
</evidence>
<feature type="active site" description="Amidino-cysteine intermediate" evidence="8">
    <location>
        <position position="295"/>
    </location>
</feature>
<dbReference type="PANTHER" id="PTHR10488:SF1">
    <property type="entry name" value="GLYCINE AMIDINOTRANSFERASE, MITOCHONDRIAL"/>
    <property type="match status" value="1"/>
</dbReference>
<evidence type="ECO:0000313" key="10">
    <source>
        <dbReference type="Proteomes" id="UP000039865"/>
    </source>
</evidence>
<keyword evidence="10" id="KW-1185">Reference proteome</keyword>
<comment type="pathway">
    <text evidence="1">Amine and polyamine biosynthesis; creatine biosynthesis; creatine from L-arginine and glycine: step 1/2.</text>
</comment>
<dbReference type="GO" id="GO:0006601">
    <property type="term" value="P:creatine biosynthetic process"/>
    <property type="evidence" value="ECO:0007669"/>
    <property type="project" value="UniProtKB-UniPathway"/>
</dbReference>
<dbReference type="Proteomes" id="UP000039865">
    <property type="component" value="Unassembled WGS sequence"/>
</dbReference>
<dbReference type="InParanoid" id="A0A078A7K1"/>
<gene>
    <name evidence="9" type="primary">Contig10454.g11159</name>
    <name evidence="9" type="ORF">STYLEM_6495</name>
</gene>
<comment type="similarity">
    <text evidence="2">Belongs to the amidinotransferase family.</text>
</comment>
<dbReference type="UniPathway" id="UPA00104">
    <property type="reaction ID" value="UER00579"/>
</dbReference>
<dbReference type="Gene3D" id="3.75.10.10">
    <property type="entry name" value="L-arginine/glycine Amidinotransferase, Chain A"/>
    <property type="match status" value="1"/>
</dbReference>
<evidence type="ECO:0000256" key="8">
    <source>
        <dbReference type="PIRSR" id="PIRSR633195-1"/>
    </source>
</evidence>
<feature type="active site" evidence="8">
    <location>
        <position position="182"/>
    </location>
</feature>
<protein>
    <recommendedName>
        <fullName evidence="4">Glycine amidinotransferase, mitochondrial</fullName>
        <ecNumber evidence="3">2.1.4.1</ecNumber>
    </recommendedName>
    <alternativeName>
        <fullName evidence="6">L-arginine:glycine amidinotransferase</fullName>
    </alternativeName>
    <alternativeName>
        <fullName evidence="7">Transamidinase</fullName>
    </alternativeName>
</protein>
<name>A0A078A7K1_STYLE</name>
<reference evidence="9 10" key="1">
    <citation type="submission" date="2014-06" db="EMBL/GenBank/DDBJ databases">
        <authorList>
            <person name="Swart Estienne"/>
        </authorList>
    </citation>
    <scope>NUCLEOTIDE SEQUENCE [LARGE SCALE GENOMIC DNA]</scope>
    <source>
        <strain evidence="9 10">130c</strain>
    </source>
</reference>
<evidence type="ECO:0000256" key="5">
    <source>
        <dbReference type="ARBA" id="ARBA00022679"/>
    </source>
</evidence>
<evidence type="ECO:0000256" key="4">
    <source>
        <dbReference type="ARBA" id="ARBA00016069"/>
    </source>
</evidence>